<dbReference type="InterPro" id="IPR003593">
    <property type="entry name" value="AAA+_ATPase"/>
</dbReference>
<accession>A0AAW9S581</accession>
<protein>
    <submittedName>
        <fullName evidence="6">ABC transporter ATP-binding protein</fullName>
    </submittedName>
</protein>
<reference evidence="6 7" key="1">
    <citation type="submission" date="2024-04" db="EMBL/GenBank/DDBJ databases">
        <title>Novel genus in family Flammeovirgaceae.</title>
        <authorList>
            <person name="Nguyen T.H."/>
            <person name="Vuong T.Q."/>
            <person name="Le H."/>
            <person name="Kim S.-G."/>
        </authorList>
    </citation>
    <scope>NUCLEOTIDE SEQUENCE [LARGE SCALE GENOMIC DNA]</scope>
    <source>
        <strain evidence="6 7">JCM 23209</strain>
    </source>
</reference>
<keyword evidence="2" id="KW-0813">Transport</keyword>
<name>A0AAW9S581_9BACT</name>
<dbReference type="InterPro" id="IPR017871">
    <property type="entry name" value="ABC_transporter-like_CS"/>
</dbReference>
<evidence type="ECO:0000256" key="2">
    <source>
        <dbReference type="ARBA" id="ARBA00022448"/>
    </source>
</evidence>
<feature type="domain" description="ABC transporter" evidence="5">
    <location>
        <begin position="14"/>
        <end position="269"/>
    </location>
</feature>
<evidence type="ECO:0000259" key="5">
    <source>
        <dbReference type="PROSITE" id="PS50893"/>
    </source>
</evidence>
<dbReference type="AlphaFoldDB" id="A0AAW9S581"/>
<keyword evidence="3" id="KW-0547">Nucleotide-binding</keyword>
<evidence type="ECO:0000313" key="7">
    <source>
        <dbReference type="Proteomes" id="UP001403385"/>
    </source>
</evidence>
<evidence type="ECO:0000256" key="1">
    <source>
        <dbReference type="ARBA" id="ARBA00005417"/>
    </source>
</evidence>
<dbReference type="GO" id="GO:0015833">
    <property type="term" value="P:peptide transport"/>
    <property type="evidence" value="ECO:0007669"/>
    <property type="project" value="InterPro"/>
</dbReference>
<dbReference type="Pfam" id="PF00005">
    <property type="entry name" value="ABC_tran"/>
    <property type="match status" value="2"/>
</dbReference>
<gene>
    <name evidence="6" type="ORF">AAG747_12120</name>
</gene>
<dbReference type="RefSeq" id="WP_346821439.1">
    <property type="nucleotide sequence ID" value="NZ_JBDKWZ010000006.1"/>
</dbReference>
<dbReference type="InterPro" id="IPR027417">
    <property type="entry name" value="P-loop_NTPase"/>
</dbReference>
<dbReference type="SMART" id="SM00382">
    <property type="entry name" value="AAA"/>
    <property type="match status" value="2"/>
</dbReference>
<dbReference type="InterPro" id="IPR013563">
    <property type="entry name" value="Oligopep_ABC_C"/>
</dbReference>
<dbReference type="PROSITE" id="PS50893">
    <property type="entry name" value="ABC_TRANSPORTER_2"/>
    <property type="match status" value="2"/>
</dbReference>
<dbReference type="InterPro" id="IPR003439">
    <property type="entry name" value="ABC_transporter-like_ATP-bd"/>
</dbReference>
<proteinExistence type="inferred from homology"/>
<dbReference type="GO" id="GO:0005524">
    <property type="term" value="F:ATP binding"/>
    <property type="evidence" value="ECO:0007669"/>
    <property type="project" value="UniProtKB-KW"/>
</dbReference>
<dbReference type="GO" id="GO:0055085">
    <property type="term" value="P:transmembrane transport"/>
    <property type="evidence" value="ECO:0007669"/>
    <property type="project" value="UniProtKB-ARBA"/>
</dbReference>
<dbReference type="FunFam" id="3.40.50.300:FF:000016">
    <property type="entry name" value="Oligopeptide ABC transporter ATP-binding component"/>
    <property type="match status" value="2"/>
</dbReference>
<keyword evidence="4 6" id="KW-0067">ATP-binding</keyword>
<dbReference type="Pfam" id="PF08352">
    <property type="entry name" value="oligo_HPY"/>
    <property type="match status" value="2"/>
</dbReference>
<dbReference type="Gene3D" id="3.40.50.300">
    <property type="entry name" value="P-loop containing nucleotide triphosphate hydrolases"/>
    <property type="match status" value="2"/>
</dbReference>
<organism evidence="6 7">
    <name type="scientific">Rapidithrix thailandica</name>
    <dbReference type="NCBI Taxonomy" id="413964"/>
    <lineage>
        <taxon>Bacteria</taxon>
        <taxon>Pseudomonadati</taxon>
        <taxon>Bacteroidota</taxon>
        <taxon>Cytophagia</taxon>
        <taxon>Cytophagales</taxon>
        <taxon>Flammeovirgaceae</taxon>
        <taxon>Rapidithrix</taxon>
    </lineage>
</organism>
<comment type="similarity">
    <text evidence="1">Belongs to the ABC transporter superfamily.</text>
</comment>
<comment type="caution">
    <text evidence="6">The sequence shown here is derived from an EMBL/GenBank/DDBJ whole genome shotgun (WGS) entry which is preliminary data.</text>
</comment>
<evidence type="ECO:0000256" key="4">
    <source>
        <dbReference type="ARBA" id="ARBA00022840"/>
    </source>
</evidence>
<dbReference type="Proteomes" id="UP001403385">
    <property type="component" value="Unassembled WGS sequence"/>
</dbReference>
<keyword evidence="7" id="KW-1185">Reference proteome</keyword>
<dbReference type="CDD" id="cd03257">
    <property type="entry name" value="ABC_NikE_OppD_transporters"/>
    <property type="match status" value="2"/>
</dbReference>
<dbReference type="NCBIfam" id="NF008453">
    <property type="entry name" value="PRK11308.1"/>
    <property type="match status" value="2"/>
</dbReference>
<dbReference type="PANTHER" id="PTHR43776">
    <property type="entry name" value="TRANSPORT ATP-BINDING PROTEIN"/>
    <property type="match status" value="1"/>
</dbReference>
<dbReference type="NCBIfam" id="NF007739">
    <property type="entry name" value="PRK10419.1"/>
    <property type="match status" value="2"/>
</dbReference>
<evidence type="ECO:0000313" key="6">
    <source>
        <dbReference type="EMBL" id="MEN7548662.1"/>
    </source>
</evidence>
<dbReference type="GO" id="GO:0016887">
    <property type="term" value="F:ATP hydrolysis activity"/>
    <property type="evidence" value="ECO:0007669"/>
    <property type="project" value="InterPro"/>
</dbReference>
<evidence type="ECO:0000256" key="3">
    <source>
        <dbReference type="ARBA" id="ARBA00022741"/>
    </source>
</evidence>
<sequence length="626" mass="70523">MTIRHQTITPGKLLKVKNLSVKFHAEKSSPPALKNINLELGQSETIAIVGESGSGKTLTALSILQLINQKAAKVQGELYYQSSSFGEVDLLSLNDSQMKKIRGGEISMIFQDPTSALNPVLTCGKQVNEMFETHFQLISTEARKRTLELFRKVQLAHPSQVYSAYPHQLSGGQQQRVMIAMAVACKPKLILADEPTTALDVTTQKSILALLQNLCQEQGTSIVFITHDLAVAAHIAERIIVTYQGEIVEKGSVWDVFSKPKHPYTKGLLACRPRLDFNLSKLPTLNDFLQVDGQRQVVKYTHVFESLRPNLQSSKEKSIKAQVLSSQEPLLEVCHLTTVYQKKRGFLHKVKQLKAVDDISFKIYPNETLGIVGESGCGKTTLGKSILRLVQAHSGNVKYQGIDLMRLSSRAMRKYRKDLQIIFQDPISSLNPRIPIGEAIMEPMKVHNIGKNEHDRRGKAMELLEAVHLNPDYFYRFPHEFSGGQRQRISIARTLAVQPKFIICDESVSALDVSVQAQVLNLLNELKNKYDLTYLFISHDMSVIKFIADRVIVMHQGKVVEENYTEPLFTNPQADYTRKLIQSIPSGDLLEVKKTLFERNLQKSFRQTTSFQQANKRFPASVKIEK</sequence>
<dbReference type="InterPro" id="IPR050319">
    <property type="entry name" value="ABC_transp_ATP-bind"/>
</dbReference>
<dbReference type="EMBL" id="JBDKWZ010000006">
    <property type="protein sequence ID" value="MEN7548662.1"/>
    <property type="molecule type" value="Genomic_DNA"/>
</dbReference>
<feature type="domain" description="ABC transporter" evidence="5">
    <location>
        <begin position="334"/>
        <end position="581"/>
    </location>
</feature>
<dbReference type="PANTHER" id="PTHR43776:SF7">
    <property type="entry name" value="D,D-DIPEPTIDE TRANSPORT ATP-BINDING PROTEIN DDPF-RELATED"/>
    <property type="match status" value="1"/>
</dbReference>
<dbReference type="SUPFAM" id="SSF52540">
    <property type="entry name" value="P-loop containing nucleoside triphosphate hydrolases"/>
    <property type="match status" value="2"/>
</dbReference>
<dbReference type="PROSITE" id="PS00211">
    <property type="entry name" value="ABC_TRANSPORTER_1"/>
    <property type="match status" value="2"/>
</dbReference>